<evidence type="ECO:0000313" key="2">
    <source>
        <dbReference type="EMBL" id="SDE95222.1"/>
    </source>
</evidence>
<accession>A0A1G7H476</accession>
<sequence length="1005" mass="103293">MAVLTINGNLIIDEAASLQTSGTDNDTGVLAGPDNEVAWSVLLATMGTPLKTELNTLGILPTSGEASGDTSAVFPQAAARTIGSSNTDFIQLGTNTITDLQFSDSSGNAIADGTATQIFATQTGAKIFLYADFNNNIVLGREGTSSDGGQTWQAASTGAVAFAIVLEDTTDGTNVTGGKVWTIQYEALKHTNTSGIDDDDTLNLSSLVDVKAFFTTTTEVGFSNFGNVPSGQDAWAAIEQTVTAGTDTNDPDIIVSGLLPGSTVNVSTTGLGNNAQHIDPGEGLRVDLVDHVNYPHFPLTSTDVHDQAALSYSDGSDANTEKHVTSVVKASFSLVQVNPGNADTTTSLKLWALDDTADAQNAAFFSTTNLGADGLSGNQTKLPITSIKVYSDLTKTTVVQTINNPTQQSDGSYIISGLKDDYTVEFTVAESSHMDRFVVKNNQPVSGAGSNVTFDLGNFLFTVANTTSGTEHTGVGGNLLFEDDGPTLLANGTATALQLDESYLAAGSTPTPANTTTSGNFSGLFTPNYGADGAGAVGGYTLGVKSANADSGLVDSLSGQAVLLSIASANDPSHNIVIGDVIGKTSSGGDLVFGVHVDSAGIVTFSEFRAVKEATADTTSTDGAVGDSSEASASMAADLITLSATATDKDGDTSAAASANIGNKFQLLDDGPSLSGVQSLSGQDAQHPAVGFTAGSSGSDSFTSPDGADGAKVTIDAAAAITGLTQSYNTDQTVLTYKDSGGNGVYQLSVTDTGYTFTVLQTIANPPETLNFSAIKSGSPVETLKVSTSGGHNIVFNGLLFPAADTGALGLQTQAQLLTADLGTSNPADDLNPDNIGFGVKNGQASQINMNEGFFFSEGSGLNLKNLAFDVAGIGNVTSIKAEYWLFNSAGDLIDYENPTISGLKQGNVHVTVADLGNTIVPGSNHDAAGETFSTGYIRFFFTPVDTNAGVRIINFTTQVAAPVNDQDIQFRIVNTDADGDTAKATFNVLVDNPDSTTVSHWPLA</sequence>
<dbReference type="Proteomes" id="UP000199245">
    <property type="component" value="Unassembled WGS sequence"/>
</dbReference>
<organism evidence="2 3">
    <name type="scientific">Bradyrhizobium brasilense</name>
    <dbReference type="NCBI Taxonomy" id="1419277"/>
    <lineage>
        <taxon>Bacteria</taxon>
        <taxon>Pseudomonadati</taxon>
        <taxon>Pseudomonadota</taxon>
        <taxon>Alphaproteobacteria</taxon>
        <taxon>Hyphomicrobiales</taxon>
        <taxon>Nitrobacteraceae</taxon>
        <taxon>Bradyrhizobium</taxon>
    </lineage>
</organism>
<dbReference type="Pfam" id="PF19116">
    <property type="entry name" value="DUF5801"/>
    <property type="match status" value="2"/>
</dbReference>
<dbReference type="AlphaFoldDB" id="A0A1G7H476"/>
<proteinExistence type="predicted"/>
<protein>
    <recommendedName>
        <fullName evidence="1">DUF5801 domain-containing protein</fullName>
    </recommendedName>
</protein>
<dbReference type="RefSeq" id="WP_092088177.1">
    <property type="nucleotide sequence ID" value="NZ_FMZW01000040.1"/>
</dbReference>
<name>A0A1G7H476_9BRAD</name>
<evidence type="ECO:0000313" key="3">
    <source>
        <dbReference type="Proteomes" id="UP000199245"/>
    </source>
</evidence>
<gene>
    <name evidence="2" type="ORF">SAMN05216337_104036</name>
</gene>
<feature type="domain" description="DUF5801" evidence="1">
    <location>
        <begin position="497"/>
        <end position="662"/>
    </location>
</feature>
<dbReference type="InterPro" id="IPR043824">
    <property type="entry name" value="DUF5801"/>
</dbReference>
<dbReference type="EMBL" id="FMZW01000040">
    <property type="protein sequence ID" value="SDE95222.1"/>
    <property type="molecule type" value="Genomic_DNA"/>
</dbReference>
<feature type="domain" description="DUF5801" evidence="1">
    <location>
        <begin position="111"/>
        <end position="212"/>
    </location>
</feature>
<evidence type="ECO:0000259" key="1">
    <source>
        <dbReference type="Pfam" id="PF19116"/>
    </source>
</evidence>
<reference evidence="2 3" key="1">
    <citation type="submission" date="2016-10" db="EMBL/GenBank/DDBJ databases">
        <authorList>
            <person name="de Groot N.N."/>
        </authorList>
    </citation>
    <scope>NUCLEOTIDE SEQUENCE [LARGE SCALE GENOMIC DNA]</scope>
    <source>
        <strain evidence="2 3">R5</strain>
    </source>
</reference>